<sequence length="195" mass="21492">MENFWMYGELGFLHVLDPQGYDHVLFLTALALPFTYRYWKRVFWLATLFTVSHCLSLALAAYGVVDADAGWVEFLIPLTILLTALFNLLLTGAGPDRQAAFRVHLVSTGLFGLIHGLGFSNYFRMLMSGESEKTGPLLGFALGIEAAQLLVLVVVLGVTYLVVERLRAPTAWYIRLASLAIVGISTALLIGAWPL</sequence>
<dbReference type="Proteomes" id="UP000009049">
    <property type="component" value="Chromosome"/>
</dbReference>
<evidence type="ECO:0000313" key="2">
    <source>
        <dbReference type="EMBL" id="EAR16394.1"/>
    </source>
</evidence>
<evidence type="ECO:0000256" key="1">
    <source>
        <dbReference type="SAM" id="Phobius"/>
    </source>
</evidence>
<dbReference type="OrthoDB" id="9808870at2"/>
<feature type="transmembrane region" description="Helical" evidence="1">
    <location>
        <begin position="137"/>
        <end position="163"/>
    </location>
</feature>
<keyword evidence="1" id="KW-0812">Transmembrane</keyword>
<evidence type="ECO:0000313" key="3">
    <source>
        <dbReference type="Proteomes" id="UP000009049"/>
    </source>
</evidence>
<organism evidence="2 3">
    <name type="scientific">Robiginitalea biformata (strain ATCC BAA-864 / DSM 15991 / KCTC 12146 / HTCC2501)</name>
    <dbReference type="NCBI Taxonomy" id="313596"/>
    <lineage>
        <taxon>Bacteria</taxon>
        <taxon>Pseudomonadati</taxon>
        <taxon>Bacteroidota</taxon>
        <taxon>Flavobacteriia</taxon>
        <taxon>Flavobacteriales</taxon>
        <taxon>Flavobacteriaceae</taxon>
        <taxon>Robiginitalea</taxon>
    </lineage>
</organism>
<protein>
    <recommendedName>
        <fullName evidence="4">HupE / UreJ protein</fullName>
    </recommendedName>
</protein>
<keyword evidence="1" id="KW-1133">Transmembrane helix</keyword>
<name>A4CHI6_ROBBH</name>
<proteinExistence type="predicted"/>
<dbReference type="eggNOG" id="COG2370">
    <property type="taxonomic scope" value="Bacteria"/>
</dbReference>
<reference evidence="2 3" key="1">
    <citation type="journal article" date="2009" name="J. Bacteriol.">
        <title>Complete genome sequence of Robiginitalea biformata HTCC2501.</title>
        <authorList>
            <person name="Oh H.M."/>
            <person name="Giovannoni S.J."/>
            <person name="Lee K."/>
            <person name="Ferriera S."/>
            <person name="Johnson J."/>
            <person name="Cho J.C."/>
        </authorList>
    </citation>
    <scope>NUCLEOTIDE SEQUENCE [LARGE SCALE GENOMIC DNA]</scope>
    <source>
        <strain evidence="3">ATCC BAA-864 / HTCC2501 / KCTC 12146</strain>
    </source>
</reference>
<feature type="transmembrane region" description="Helical" evidence="1">
    <location>
        <begin position="71"/>
        <end position="90"/>
    </location>
</feature>
<gene>
    <name evidence="2" type="ordered locus">RB2501_05830</name>
</gene>
<feature type="transmembrane region" description="Helical" evidence="1">
    <location>
        <begin position="99"/>
        <end position="117"/>
    </location>
</feature>
<dbReference type="STRING" id="313596.RB2501_05830"/>
<dbReference type="HOGENOM" id="CLU_109303_0_0_10"/>
<dbReference type="Pfam" id="PF13795">
    <property type="entry name" value="HupE_UreJ_2"/>
    <property type="match status" value="1"/>
</dbReference>
<dbReference type="InterPro" id="IPR032809">
    <property type="entry name" value="Put_HupE_UreJ"/>
</dbReference>
<accession>A4CHI6</accession>
<feature type="transmembrane region" description="Helical" evidence="1">
    <location>
        <begin position="172"/>
        <end position="193"/>
    </location>
</feature>
<dbReference type="EMBL" id="CP001712">
    <property type="protein sequence ID" value="EAR16394.1"/>
    <property type="molecule type" value="Genomic_DNA"/>
</dbReference>
<dbReference type="KEGG" id="rbi:RB2501_05830"/>
<evidence type="ECO:0008006" key="4">
    <source>
        <dbReference type="Google" id="ProtNLM"/>
    </source>
</evidence>
<feature type="transmembrane region" description="Helical" evidence="1">
    <location>
        <begin position="43"/>
        <end position="65"/>
    </location>
</feature>
<dbReference type="RefSeq" id="WP_015753151.1">
    <property type="nucleotide sequence ID" value="NC_013222.1"/>
</dbReference>
<dbReference type="AlphaFoldDB" id="A4CHI6"/>
<keyword evidence="1" id="KW-0472">Membrane</keyword>
<keyword evidence="3" id="KW-1185">Reference proteome</keyword>